<evidence type="ECO:0000313" key="2">
    <source>
        <dbReference type="Proteomes" id="UP001168109"/>
    </source>
</evidence>
<protein>
    <submittedName>
        <fullName evidence="1">Phage tail assembly protein</fullName>
    </submittedName>
</protein>
<dbReference type="RefSeq" id="WP_290042529.1">
    <property type="nucleotide sequence ID" value="NZ_JAOPLU010000007.1"/>
</dbReference>
<name>A0ABT7QG52_9GAMM</name>
<sequence length="120" mass="13438">MAVMTFDLEHGYKVTDDDGKVTYEKEVGLRELSASDIIDSQLEAEQVVELASGKVASYTSDVRMGLNMLCRQVSYIGEIQGPLNIKQLRNLHRDDLTLLQNKSAELDRLVLEAIAKRGRV</sequence>
<keyword evidence="2" id="KW-1185">Reference proteome</keyword>
<dbReference type="EMBL" id="JAOPLU010000007">
    <property type="protein sequence ID" value="MDM5132907.1"/>
    <property type="molecule type" value="Genomic_DNA"/>
</dbReference>
<dbReference type="Proteomes" id="UP001168109">
    <property type="component" value="Unassembled WGS sequence"/>
</dbReference>
<gene>
    <name evidence="1" type="ORF">OB962_18205</name>
</gene>
<comment type="caution">
    <text evidence="1">The sequence shown here is derived from an EMBL/GenBank/DDBJ whole genome shotgun (WGS) entry which is preliminary data.</text>
</comment>
<reference evidence="1" key="1">
    <citation type="submission" date="2024-05" db="EMBL/GenBank/DDBJ databases">
        <title>WGS of Aeromonas isolates.</title>
        <authorList>
            <person name="Lee H."/>
        </authorList>
    </citation>
    <scope>NUCLEOTIDE SEQUENCE</scope>
    <source>
        <strain evidence="1">LP308</strain>
    </source>
</reference>
<dbReference type="InterPro" id="IPR056974">
    <property type="entry name" value="Tail_Gp41-like"/>
</dbReference>
<accession>A0ABT7QG52</accession>
<evidence type="ECO:0000313" key="1">
    <source>
        <dbReference type="EMBL" id="MDM5132907.1"/>
    </source>
</evidence>
<organism evidence="1 2">
    <name type="scientific">Aeromonas piscicola</name>
    <dbReference type="NCBI Taxonomy" id="600645"/>
    <lineage>
        <taxon>Bacteria</taxon>
        <taxon>Pseudomonadati</taxon>
        <taxon>Pseudomonadota</taxon>
        <taxon>Gammaproteobacteria</taxon>
        <taxon>Aeromonadales</taxon>
        <taxon>Aeromonadaceae</taxon>
        <taxon>Aeromonas</taxon>
    </lineage>
</organism>
<dbReference type="Pfam" id="PF23746">
    <property type="entry name" value="Gp41_Mu"/>
    <property type="match status" value="1"/>
</dbReference>
<proteinExistence type="predicted"/>